<name>A0A855Y6X7_9BACL</name>
<organism evidence="2 3">
    <name type="scientific">Paenibacillus pabuli</name>
    <dbReference type="NCBI Taxonomy" id="1472"/>
    <lineage>
        <taxon>Bacteria</taxon>
        <taxon>Bacillati</taxon>
        <taxon>Bacillota</taxon>
        <taxon>Bacilli</taxon>
        <taxon>Bacillales</taxon>
        <taxon>Paenibacillaceae</taxon>
        <taxon>Paenibacillus</taxon>
    </lineage>
</organism>
<gene>
    <name evidence="2" type="ORF">DET56_109237</name>
</gene>
<feature type="region of interest" description="Disordered" evidence="1">
    <location>
        <begin position="107"/>
        <end position="154"/>
    </location>
</feature>
<dbReference type="AlphaFoldDB" id="A0A855Y6X7"/>
<comment type="caution">
    <text evidence="2">The sequence shown here is derived from an EMBL/GenBank/DDBJ whole genome shotgun (WGS) entry which is preliminary data.</text>
</comment>
<dbReference type="Proteomes" id="UP000247078">
    <property type="component" value="Unassembled WGS sequence"/>
</dbReference>
<feature type="compositionally biased region" description="Basic and acidic residues" evidence="1">
    <location>
        <begin position="107"/>
        <end position="127"/>
    </location>
</feature>
<sequence>MAWLESHQTLGRHRKTKRLARKLGITVPEVIGHLHLLWWWAMDNLPDGCLSELEPEDVADEMMWTGDAQLLLDKMIEVNFIDVIDGQLYIHDWHDYIGKLVDKRKKDADRKRESRGKSKDRPKDVQRTSEGQGEDDLWDGAGNSTVQYSTLPSTTTTTADDLEKIEKAYSQIHGCLGLKPKDWPLVTGLVNQGISVDLIIEVMTERHKKKVEEGGKVNGFSFYTNAIKEKHAQGKSQDRLGFLNDM</sequence>
<dbReference type="RefSeq" id="WP_110000772.1">
    <property type="nucleotide sequence ID" value="NZ_QGTZ01000009.1"/>
</dbReference>
<proteinExistence type="predicted"/>
<feature type="compositionally biased region" description="Polar residues" evidence="1">
    <location>
        <begin position="142"/>
        <end position="153"/>
    </location>
</feature>
<evidence type="ECO:0000313" key="3">
    <source>
        <dbReference type="Proteomes" id="UP000247078"/>
    </source>
</evidence>
<reference evidence="2 3" key="1">
    <citation type="submission" date="2018-05" db="EMBL/GenBank/DDBJ databases">
        <title>Freshwater and sediment microbial communities from various areas in North America, analyzing microbe dynamics in response to fracking.</title>
        <authorList>
            <person name="Lamendella R."/>
        </authorList>
    </citation>
    <scope>NUCLEOTIDE SEQUENCE [LARGE SCALE GENOMIC DNA]</scope>
    <source>
        <strain evidence="2 3">DB-3</strain>
    </source>
</reference>
<accession>A0A855Y6X7</accession>
<evidence type="ECO:0000256" key="1">
    <source>
        <dbReference type="SAM" id="MobiDB-lite"/>
    </source>
</evidence>
<protein>
    <submittedName>
        <fullName evidence="2">Uncharacterized protein</fullName>
    </submittedName>
</protein>
<dbReference type="EMBL" id="QGTZ01000009">
    <property type="protein sequence ID" value="PWW37351.1"/>
    <property type="molecule type" value="Genomic_DNA"/>
</dbReference>
<evidence type="ECO:0000313" key="2">
    <source>
        <dbReference type="EMBL" id="PWW37351.1"/>
    </source>
</evidence>